<organism evidence="7 8">
    <name type="scientific">Nitratireductor thuwali</name>
    <dbReference type="NCBI Taxonomy" id="2267699"/>
    <lineage>
        <taxon>Bacteria</taxon>
        <taxon>Pseudomonadati</taxon>
        <taxon>Pseudomonadota</taxon>
        <taxon>Alphaproteobacteria</taxon>
        <taxon>Hyphomicrobiales</taxon>
        <taxon>Phyllobacteriaceae</taxon>
        <taxon>Nitratireductor</taxon>
    </lineage>
</organism>
<dbReference type="PANTHER" id="PTHR30290:SF9">
    <property type="entry name" value="OLIGOPEPTIDE-BINDING PROTEIN APPA"/>
    <property type="match status" value="1"/>
</dbReference>
<comment type="subcellular location">
    <subcellularLocation>
        <location evidence="1">Periplasm</location>
    </subcellularLocation>
</comment>
<evidence type="ECO:0000256" key="3">
    <source>
        <dbReference type="ARBA" id="ARBA00022448"/>
    </source>
</evidence>
<gene>
    <name evidence="7" type="primary">gsiB_3</name>
    <name evidence="7" type="ORF">NTH_04226</name>
</gene>
<dbReference type="Gene3D" id="3.10.105.10">
    <property type="entry name" value="Dipeptide-binding Protein, Domain 3"/>
    <property type="match status" value="1"/>
</dbReference>
<dbReference type="PIRSF" id="PIRSF002741">
    <property type="entry name" value="MppA"/>
    <property type="match status" value="1"/>
</dbReference>
<keyword evidence="4 5" id="KW-0732">Signal</keyword>
<evidence type="ECO:0000256" key="1">
    <source>
        <dbReference type="ARBA" id="ARBA00004418"/>
    </source>
</evidence>
<comment type="similarity">
    <text evidence="2">Belongs to the bacterial solute-binding protein 5 family.</text>
</comment>
<feature type="domain" description="Solute-binding protein family 5" evidence="6">
    <location>
        <begin position="78"/>
        <end position="454"/>
    </location>
</feature>
<keyword evidence="8" id="KW-1185">Reference proteome</keyword>
<evidence type="ECO:0000256" key="4">
    <source>
        <dbReference type="ARBA" id="ARBA00022729"/>
    </source>
</evidence>
<feature type="chain" id="PRO_5045504268" evidence="5">
    <location>
        <begin position="36"/>
        <end position="539"/>
    </location>
</feature>
<geneLocation type="plasmid" evidence="7 8">
    <name>p1536_1</name>
</geneLocation>
<dbReference type="InterPro" id="IPR000914">
    <property type="entry name" value="SBP_5_dom"/>
</dbReference>
<dbReference type="CDD" id="cd08498">
    <property type="entry name" value="PBP2_NikA_DppA_OppA_like_2"/>
    <property type="match status" value="1"/>
</dbReference>
<dbReference type="InterPro" id="IPR039424">
    <property type="entry name" value="SBP_5"/>
</dbReference>
<evidence type="ECO:0000259" key="6">
    <source>
        <dbReference type="Pfam" id="PF00496"/>
    </source>
</evidence>
<keyword evidence="3" id="KW-0813">Transport</keyword>
<dbReference type="Gene3D" id="3.40.190.10">
    <property type="entry name" value="Periplasmic binding protein-like II"/>
    <property type="match status" value="1"/>
</dbReference>
<keyword evidence="7" id="KW-0614">Plasmid</keyword>
<evidence type="ECO:0000313" key="8">
    <source>
        <dbReference type="Proteomes" id="UP001342418"/>
    </source>
</evidence>
<dbReference type="Proteomes" id="UP001342418">
    <property type="component" value="Plasmid p1536_1"/>
</dbReference>
<proteinExistence type="inferred from homology"/>
<accession>A0ABY5MP23</accession>
<feature type="signal peptide" evidence="5">
    <location>
        <begin position="1"/>
        <end position="35"/>
    </location>
</feature>
<evidence type="ECO:0000256" key="2">
    <source>
        <dbReference type="ARBA" id="ARBA00005695"/>
    </source>
</evidence>
<evidence type="ECO:0000256" key="5">
    <source>
        <dbReference type="SAM" id="SignalP"/>
    </source>
</evidence>
<dbReference type="SUPFAM" id="SSF53850">
    <property type="entry name" value="Periplasmic binding protein-like II"/>
    <property type="match status" value="1"/>
</dbReference>
<dbReference type="Pfam" id="PF00496">
    <property type="entry name" value="SBP_bac_5"/>
    <property type="match status" value="1"/>
</dbReference>
<evidence type="ECO:0000313" key="7">
    <source>
        <dbReference type="EMBL" id="UUP19714.1"/>
    </source>
</evidence>
<dbReference type="InterPro" id="IPR030678">
    <property type="entry name" value="Peptide/Ni-bd"/>
</dbReference>
<dbReference type="PANTHER" id="PTHR30290">
    <property type="entry name" value="PERIPLASMIC BINDING COMPONENT OF ABC TRANSPORTER"/>
    <property type="match status" value="1"/>
</dbReference>
<reference evidence="7 8" key="1">
    <citation type="submission" date="2018-07" db="EMBL/GenBank/DDBJ databases">
        <title>Genome sequence of Nitratireductor thuwali#1536.</title>
        <authorList>
            <person name="Michoud G."/>
            <person name="Merlino G."/>
            <person name="Sefrji F.O."/>
            <person name="Daffonchio D."/>
        </authorList>
    </citation>
    <scope>NUCLEOTIDE SEQUENCE [LARGE SCALE GENOMIC DNA]</scope>
    <source>
        <strain evidence="7 8">Nit1536</strain>
        <plasmid evidence="7 8">p1536_1</plasmid>
    </source>
</reference>
<dbReference type="RefSeq" id="WP_338532169.1">
    <property type="nucleotide sequence ID" value="NZ_CP030942.1"/>
</dbReference>
<dbReference type="EMBL" id="CP030942">
    <property type="protein sequence ID" value="UUP19714.1"/>
    <property type="molecule type" value="Genomic_DNA"/>
</dbReference>
<protein>
    <submittedName>
        <fullName evidence="7">Glutathione-binding protein GsiB</fullName>
    </submittedName>
</protein>
<sequence>MPQTLSRYFATSLRWAGLAFVAACLSLAAAQQASAKTLRYAFQGTLNALDPYSLNETFTLGMLGNVFEGLTKRDKDLTIIPGLAESWETVDPLTWRFHLRQGVKFANGNDFTADDVIFSAERVLAEGSDLKTRIPADSEWVKIDDHTVEVKLKTPNPILHYEWDTWYIMDKEWAEAEGAVGPISARDTNPGPAAFKANGTGPFVIESHEPGIKTVFKPNSNWWGAPEHNLTEVVFTPIAADGTRVAALLAGDVDLIDPVPVQDIPRVNDNADTEALVGPELRVIHLGFNQIRDELPTSNVKGKNPFRDPNVRKAVYQAIDIEAIKDRIMRGLATPVPLLIANDLYANADEFERWPYDPDAAKALLAEAGYPDGFTVGMDCPNDRYVNDEAICQAVVSMLARIGVTVNLNAQPKAQYFAKVLAPGGYDTDFYLLGWTPSSFDSWNILTNLAGCRDETGAGGPFNLGGYCNEKVDALAEQIVVEIDEAKRDALIKEAYTIMTGETSHIPLHQQSLVWGKRKNVDIVQRPDNQVLFYWATVN</sequence>
<name>A0ABY5MP23_9HYPH</name>